<proteinExistence type="predicted"/>
<sequence length="619" mass="72180">MHEDKILPVEEMVAWEEFTGRVEILRELDSWIKNIQRRASPSTALIAPRRMGKTVLLDRLVNTVFFKPEYKVAPFYFKVKREHTTLRKFLLEYATTFFRQYLAYCVQDPFMYLNAEIKLEELLECPSEHKAVTLAKDFIKSFLNRYYDTKYDHPKYDDSRNHWDAFIRTPENLASFSGTRVAVIIDEFQDMKFYIHDVPESDLDGIMEKRRINPDMVGTNLTATYDRQSQSKKAPMLVSGSAVTLIFRTVMGGPLGGRFGFTYLKPISIPDGASLLQTLLPLYAPKRRITPEMALYASTQVTGHPYYLYCIATSVHEGEIFETKDAVDSVISYEIQQGKIYGFWQTHFEDNRKYINADNDEELGKKIIYYFTKYNNQPVDTKEIAQKLNVSKKAVDEKIEKLYLADLVFRSRAKYYTFNDICLMRYIKFVYEQDIEDVEKIDLSQQNQYNNLKGRFLELIVQVTMMKFNNEILPGSFFGKTGEIKVPLFSNVDTKYAKGYKTNLYQIDVCARHYYEYYNFWICECKYTKTKMGIKQVEKLEQAAKALKQEAEDAGRAASKIQMWLVSTGGFTQEVLDYTAQREDIYVSDYEGINGIFRKFGGNYRIPLFVNQDGQDDKG</sequence>
<dbReference type="RefSeq" id="WP_207690698.1">
    <property type="nucleotide sequence ID" value="NZ_CP061799.1"/>
</dbReference>
<dbReference type="InterPro" id="IPR011335">
    <property type="entry name" value="Restrct_endonuc-II-like"/>
</dbReference>
<dbReference type="Proteomes" id="UP000663720">
    <property type="component" value="Chromosome"/>
</dbReference>
<organism evidence="1 2">
    <name type="scientific">Desulfonema limicola</name>
    <dbReference type="NCBI Taxonomy" id="45656"/>
    <lineage>
        <taxon>Bacteria</taxon>
        <taxon>Pseudomonadati</taxon>
        <taxon>Thermodesulfobacteriota</taxon>
        <taxon>Desulfobacteria</taxon>
        <taxon>Desulfobacterales</taxon>
        <taxon>Desulfococcaceae</taxon>
        <taxon>Desulfonema</taxon>
    </lineage>
</organism>
<dbReference type="KEGG" id="dli:dnl_11290"/>
<dbReference type="SUPFAM" id="SSF52980">
    <property type="entry name" value="Restriction endonuclease-like"/>
    <property type="match status" value="1"/>
</dbReference>
<evidence type="ECO:0000313" key="2">
    <source>
        <dbReference type="Proteomes" id="UP000663720"/>
    </source>
</evidence>
<dbReference type="EMBL" id="CP061799">
    <property type="protein sequence ID" value="QTA78884.1"/>
    <property type="molecule type" value="Genomic_DNA"/>
</dbReference>
<dbReference type="AlphaFoldDB" id="A0A975GF74"/>
<dbReference type="Gene3D" id="1.10.10.10">
    <property type="entry name" value="Winged helix-like DNA-binding domain superfamily/Winged helix DNA-binding domain"/>
    <property type="match status" value="1"/>
</dbReference>
<dbReference type="PANTHER" id="PTHR34301">
    <property type="entry name" value="DNA-BINDING PROTEIN-RELATED"/>
    <property type="match status" value="1"/>
</dbReference>
<accession>A0A975GF74</accession>
<reference evidence="1" key="1">
    <citation type="journal article" date="2021" name="Microb. Physiol.">
        <title>Proteogenomic Insights into the Physiology of Marine, Sulfate-Reducing, Filamentous Desulfonema limicola and Desulfonema magnum.</title>
        <authorList>
            <person name="Schnaars V."/>
            <person name="Wohlbrand L."/>
            <person name="Scheve S."/>
            <person name="Hinrichs C."/>
            <person name="Reinhardt R."/>
            <person name="Rabus R."/>
        </authorList>
    </citation>
    <scope>NUCLEOTIDE SEQUENCE</scope>
    <source>
        <strain evidence="1">5ac10</strain>
    </source>
</reference>
<dbReference type="PANTHER" id="PTHR34301:SF8">
    <property type="entry name" value="ATPASE DOMAIN-CONTAINING PROTEIN"/>
    <property type="match status" value="1"/>
</dbReference>
<dbReference type="InterPro" id="IPR036388">
    <property type="entry name" value="WH-like_DNA-bd_sf"/>
</dbReference>
<keyword evidence="1" id="KW-0378">Hydrolase</keyword>
<dbReference type="SUPFAM" id="SSF52540">
    <property type="entry name" value="P-loop containing nucleoside triphosphate hydrolases"/>
    <property type="match status" value="1"/>
</dbReference>
<protein>
    <submittedName>
        <fullName evidence="1">NTP hydrolase p-loop-containing</fullName>
    </submittedName>
</protein>
<dbReference type="Gene3D" id="3.40.50.300">
    <property type="entry name" value="P-loop containing nucleotide triphosphate hydrolases"/>
    <property type="match status" value="1"/>
</dbReference>
<evidence type="ECO:0000313" key="1">
    <source>
        <dbReference type="EMBL" id="QTA78884.1"/>
    </source>
</evidence>
<name>A0A975GF74_9BACT</name>
<keyword evidence="2" id="KW-1185">Reference proteome</keyword>
<dbReference type="InterPro" id="IPR027417">
    <property type="entry name" value="P-loop_NTPase"/>
</dbReference>
<dbReference type="GO" id="GO:0016787">
    <property type="term" value="F:hydrolase activity"/>
    <property type="evidence" value="ECO:0007669"/>
    <property type="project" value="UniProtKB-KW"/>
</dbReference>
<gene>
    <name evidence="1" type="ORF">dnl_11290</name>
</gene>